<feature type="chain" id="PRO_5043506958" description="C-type lectin" evidence="1">
    <location>
        <begin position="16"/>
        <end position="136"/>
    </location>
</feature>
<evidence type="ECO:0000256" key="1">
    <source>
        <dbReference type="SAM" id="SignalP"/>
    </source>
</evidence>
<proteinExistence type="predicted"/>
<dbReference type="EMBL" id="BTSX01000004">
    <property type="protein sequence ID" value="GMS96996.1"/>
    <property type="molecule type" value="Genomic_DNA"/>
</dbReference>
<evidence type="ECO:0000313" key="2">
    <source>
        <dbReference type="EMBL" id="GMS96996.1"/>
    </source>
</evidence>
<dbReference type="AlphaFoldDB" id="A0AAV5TRP6"/>
<organism evidence="2 3">
    <name type="scientific">Pristionchus entomophagus</name>
    <dbReference type="NCBI Taxonomy" id="358040"/>
    <lineage>
        <taxon>Eukaryota</taxon>
        <taxon>Metazoa</taxon>
        <taxon>Ecdysozoa</taxon>
        <taxon>Nematoda</taxon>
        <taxon>Chromadorea</taxon>
        <taxon>Rhabditida</taxon>
        <taxon>Rhabditina</taxon>
        <taxon>Diplogasteromorpha</taxon>
        <taxon>Diplogasteroidea</taxon>
        <taxon>Neodiplogasteridae</taxon>
        <taxon>Pristionchus</taxon>
    </lineage>
</organism>
<dbReference type="Proteomes" id="UP001432027">
    <property type="component" value="Unassembled WGS sequence"/>
</dbReference>
<keyword evidence="1" id="KW-0732">Signal</keyword>
<comment type="caution">
    <text evidence="2">The sequence shown here is derived from an EMBL/GenBank/DDBJ whole genome shotgun (WGS) entry which is preliminary data.</text>
</comment>
<keyword evidence="3" id="KW-1185">Reference proteome</keyword>
<reference evidence="2" key="1">
    <citation type="submission" date="2023-10" db="EMBL/GenBank/DDBJ databases">
        <title>Genome assembly of Pristionchus species.</title>
        <authorList>
            <person name="Yoshida K."/>
            <person name="Sommer R.J."/>
        </authorList>
    </citation>
    <scope>NUCLEOTIDE SEQUENCE</scope>
    <source>
        <strain evidence="2">RS0144</strain>
    </source>
</reference>
<feature type="signal peptide" evidence="1">
    <location>
        <begin position="1"/>
        <end position="15"/>
    </location>
</feature>
<evidence type="ECO:0000313" key="3">
    <source>
        <dbReference type="Proteomes" id="UP001432027"/>
    </source>
</evidence>
<gene>
    <name evidence="2" type="ORF">PENTCL1PPCAC_19171</name>
</gene>
<dbReference type="PANTHER" id="PTHR21479">
    <property type="match status" value="1"/>
</dbReference>
<sequence length="136" mass="15780">MRPLLLLSLVFFTHAIRRAYIKVDGQLRCATSTDATFTIWLMEDDDNNDDVINKEEVELWENRGVGFSYFAIEGEADDTPFDIYVEPYLKIEHNCNDKEYDGHVFCAKLPDTRGFGDYWVTFPNNTAMTNCAKFEQ</sequence>
<protein>
    <recommendedName>
        <fullName evidence="4">C-type lectin</fullName>
    </recommendedName>
</protein>
<dbReference type="Gene3D" id="2.60.40.3330">
    <property type="match status" value="1"/>
</dbReference>
<accession>A0AAV5TRP6</accession>
<name>A0AAV5TRP6_9BILA</name>
<dbReference type="InterPro" id="IPR038479">
    <property type="entry name" value="Transthyretin-like_sf"/>
</dbReference>
<evidence type="ECO:0008006" key="4">
    <source>
        <dbReference type="Google" id="ProtNLM"/>
    </source>
</evidence>